<accession>A0ABS0R2L4</accession>
<comment type="caution">
    <text evidence="1">The sequence shown here is derived from an EMBL/GenBank/DDBJ whole genome shotgun (WGS) entry which is preliminary data.</text>
</comment>
<dbReference type="EMBL" id="JAEEAQ010000005">
    <property type="protein sequence ID" value="MBI0311614.1"/>
    <property type="molecule type" value="Genomic_DNA"/>
</dbReference>
<name>A0ABS0R2L4_9ACTN</name>
<protein>
    <submittedName>
        <fullName evidence="1">Uncharacterized protein</fullName>
    </submittedName>
</protein>
<proteinExistence type="predicted"/>
<evidence type="ECO:0000313" key="1">
    <source>
        <dbReference type="EMBL" id="MBI0311614.1"/>
    </source>
</evidence>
<sequence length="77" mass="8052">MASNAKMQVRMVVHLVDFGVDTDPVPEASAKQVLVNEAEGDTDAARDAWDVAGLPDSGSVTVQQLIAALNHLPTAVP</sequence>
<gene>
    <name evidence="1" type="ORF">JBF12_00895</name>
</gene>
<dbReference type="Proteomes" id="UP000638849">
    <property type="component" value="Unassembled WGS sequence"/>
</dbReference>
<keyword evidence="2" id="KW-1185">Reference proteome</keyword>
<organism evidence="1 2">
    <name type="scientific">Streptomyces javensis</name>
    <dbReference type="NCBI Taxonomy" id="114698"/>
    <lineage>
        <taxon>Bacteria</taxon>
        <taxon>Bacillati</taxon>
        <taxon>Actinomycetota</taxon>
        <taxon>Actinomycetes</taxon>
        <taxon>Kitasatosporales</taxon>
        <taxon>Streptomycetaceae</taxon>
        <taxon>Streptomyces</taxon>
        <taxon>Streptomyces violaceusniger group</taxon>
    </lineage>
</organism>
<evidence type="ECO:0000313" key="2">
    <source>
        <dbReference type="Proteomes" id="UP000638849"/>
    </source>
</evidence>
<reference evidence="1 2" key="1">
    <citation type="submission" date="2020-12" db="EMBL/GenBank/DDBJ databases">
        <authorList>
            <person name="Kusuma A.B."/>
            <person name="Nouioui I."/>
            <person name="Goodfellow M."/>
        </authorList>
    </citation>
    <scope>NUCLEOTIDE SEQUENCE [LARGE SCALE GENOMIC DNA]</scope>
    <source>
        <strain evidence="1 2">DSM 41764</strain>
    </source>
</reference>